<comment type="caution">
    <text evidence="1">The sequence shown here is derived from an EMBL/GenBank/DDBJ whole genome shotgun (WGS) entry which is preliminary data.</text>
</comment>
<name>A0A8X6I2Y9_NEPPI</name>
<dbReference type="EMBL" id="BMAW01041543">
    <property type="protein sequence ID" value="GFS29215.1"/>
    <property type="molecule type" value="Genomic_DNA"/>
</dbReference>
<evidence type="ECO:0000313" key="1">
    <source>
        <dbReference type="EMBL" id="GFS29215.1"/>
    </source>
</evidence>
<keyword evidence="2" id="KW-1185">Reference proteome</keyword>
<organism evidence="1 2">
    <name type="scientific">Nephila pilipes</name>
    <name type="common">Giant wood spider</name>
    <name type="synonym">Nephila maculata</name>
    <dbReference type="NCBI Taxonomy" id="299642"/>
    <lineage>
        <taxon>Eukaryota</taxon>
        <taxon>Metazoa</taxon>
        <taxon>Ecdysozoa</taxon>
        <taxon>Arthropoda</taxon>
        <taxon>Chelicerata</taxon>
        <taxon>Arachnida</taxon>
        <taxon>Araneae</taxon>
        <taxon>Araneomorphae</taxon>
        <taxon>Entelegynae</taxon>
        <taxon>Araneoidea</taxon>
        <taxon>Nephilidae</taxon>
        <taxon>Nephila</taxon>
    </lineage>
</organism>
<accession>A0A8X6I2Y9</accession>
<reference evidence="1" key="1">
    <citation type="submission" date="2020-08" db="EMBL/GenBank/DDBJ databases">
        <title>Multicomponent nature underlies the extraordinary mechanical properties of spider dragline silk.</title>
        <authorList>
            <person name="Kono N."/>
            <person name="Nakamura H."/>
            <person name="Mori M."/>
            <person name="Yoshida Y."/>
            <person name="Ohtoshi R."/>
            <person name="Malay A.D."/>
            <person name="Moran D.A.P."/>
            <person name="Tomita M."/>
            <person name="Numata K."/>
            <person name="Arakawa K."/>
        </authorList>
    </citation>
    <scope>NUCLEOTIDE SEQUENCE</scope>
</reference>
<proteinExistence type="predicted"/>
<protein>
    <submittedName>
        <fullName evidence="1">Uncharacterized protein</fullName>
    </submittedName>
</protein>
<dbReference type="AlphaFoldDB" id="A0A8X6I2Y9"/>
<evidence type="ECO:0000313" key="2">
    <source>
        <dbReference type="Proteomes" id="UP000887013"/>
    </source>
</evidence>
<dbReference type="Proteomes" id="UP000887013">
    <property type="component" value="Unassembled WGS sequence"/>
</dbReference>
<sequence>MHRISIPRPPACIAIAIPQVATSSPFEKEVSNPRVIDYSSNLSPEKIKSFQYRDMAYPTWGIPVLIVPLQCQNKALSGIGR</sequence>
<gene>
    <name evidence="1" type="ORF">NPIL_655841</name>
</gene>